<proteinExistence type="inferred from homology"/>
<name>A0A2I3MUE0_PAPAN</name>
<evidence type="ECO:0000256" key="6">
    <source>
        <dbReference type="ARBA" id="ARBA00046696"/>
    </source>
</evidence>
<feature type="region of interest" description="Disordered" evidence="8">
    <location>
        <begin position="268"/>
        <end position="317"/>
    </location>
</feature>
<evidence type="ECO:0000256" key="5">
    <source>
        <dbReference type="ARBA" id="ARBA00046006"/>
    </source>
</evidence>
<dbReference type="CDD" id="cd14785">
    <property type="entry name" value="V-ATPase_C"/>
    <property type="match status" value="1"/>
</dbReference>
<keyword evidence="4 7" id="KW-0406">Ion transport</keyword>
<comment type="similarity">
    <text evidence="1 7">Belongs to the V-ATPase C subunit family.</text>
</comment>
<dbReference type="InterPro" id="IPR004907">
    <property type="entry name" value="ATPase_V1-cplx_csu"/>
</dbReference>
<dbReference type="GO" id="GO:0005765">
    <property type="term" value="C:lysosomal membrane"/>
    <property type="evidence" value="ECO:0007669"/>
    <property type="project" value="TreeGrafter"/>
</dbReference>
<dbReference type="GO" id="GO:0000221">
    <property type="term" value="C:vacuolar proton-transporting V-type ATPase, V1 domain"/>
    <property type="evidence" value="ECO:0007669"/>
    <property type="project" value="TreeGrafter"/>
</dbReference>
<dbReference type="PANTHER" id="PTHR10137">
    <property type="entry name" value="V-TYPE PROTON ATPASE SUBUNIT C"/>
    <property type="match status" value="1"/>
</dbReference>
<evidence type="ECO:0000313" key="10">
    <source>
        <dbReference type="Proteomes" id="UP000028761"/>
    </source>
</evidence>
<sequence length="428" mass="47039">MSEFWLISAPGDKENVQALERMNTVTSKSNLSYNTKFAIPDFKVGTLDSLVGLSDELGKLDTFAESLIRRMAQSVVEVMEDSKGKAQEHLLANGVDLTSFVTHFEWDMAKYPAKQPLVSVVDTIAKQLAQIEMDLKSRTAAYNTLKTNLENLEKKSMGNLFTRTLSDIVSKEDFVLDSEYLITLLVIVPKLITEDKEGGLFTVTLFRKVIEDFKTKAKENKFTVREFYYDEKEIKREREEMARLLSDKKQQYQTSCVALKKGSSTFPDHKVKVTPLGNPDRPAAGQTDRERESEGEGEVSNAPGTPGSLARISSPAQAPSGKMNPCIFLFSNMAFEVLNLRSQNHAFLLICRASLELPPPGVKGACRPGRLSLGPWLEVAGAGTSRALAGVVVSSSALLPWLPLLNPPLTFVGSCSVGPELGALASRL</sequence>
<evidence type="ECO:0000313" key="9">
    <source>
        <dbReference type="Ensembl" id="ENSPANP00000039342.2"/>
    </source>
</evidence>
<organism evidence="9 10">
    <name type="scientific">Papio anubis</name>
    <name type="common">Olive baboon</name>
    <dbReference type="NCBI Taxonomy" id="9555"/>
    <lineage>
        <taxon>Eukaryota</taxon>
        <taxon>Metazoa</taxon>
        <taxon>Chordata</taxon>
        <taxon>Craniata</taxon>
        <taxon>Vertebrata</taxon>
        <taxon>Euteleostomi</taxon>
        <taxon>Mammalia</taxon>
        <taxon>Eutheria</taxon>
        <taxon>Euarchontoglires</taxon>
        <taxon>Primates</taxon>
        <taxon>Haplorrhini</taxon>
        <taxon>Catarrhini</taxon>
        <taxon>Cercopithecidae</taxon>
        <taxon>Cercopithecinae</taxon>
        <taxon>Papio</taxon>
    </lineage>
</organism>
<evidence type="ECO:0000256" key="1">
    <source>
        <dbReference type="ARBA" id="ARBA00006138"/>
    </source>
</evidence>
<reference evidence="9" key="3">
    <citation type="submission" date="2025-09" db="UniProtKB">
        <authorList>
            <consortium name="Ensembl"/>
        </authorList>
    </citation>
    <scope>IDENTIFICATION</scope>
</reference>
<dbReference type="Ensembl" id="ENSPANT00000059366.2">
    <property type="protein sequence ID" value="ENSPANP00000039342.2"/>
    <property type="gene ID" value="ENSPANG00000017189.3"/>
</dbReference>
<dbReference type="Pfam" id="PF03223">
    <property type="entry name" value="V-ATPase_C"/>
    <property type="match status" value="1"/>
</dbReference>
<comment type="subunit">
    <text evidence="6">V-ATPase is a heteromultimeric enzyme made up of two complexes: the ATP-hydrolytic V1 complex and the proton translocation V0 complex. The V1 complex consists of three catalytic AB heterodimers that form a heterohexamer, three peripheral stalks each consisting of EG heterodimers, one central rotor including subunits D and F, and the regulatory subunits C and H. The proton translocation complex V0 consists of the proton transport subunit a, a ring of proteolipid subunits c9c'', rotary subunit d, subunits e and f, and the accessory subunits ATP6AP1/Ac45 and ATP6AP2/PRR.</text>
</comment>
<evidence type="ECO:0000256" key="3">
    <source>
        <dbReference type="ARBA" id="ARBA00022781"/>
    </source>
</evidence>
<dbReference type="Proteomes" id="UP000028761">
    <property type="component" value="Chromosome 14"/>
</dbReference>
<reference evidence="9" key="2">
    <citation type="submission" date="2025-08" db="UniProtKB">
        <authorList>
            <consortium name="Ensembl"/>
        </authorList>
    </citation>
    <scope>IDENTIFICATION</scope>
</reference>
<dbReference type="SUPFAM" id="SSF118203">
    <property type="entry name" value="Vacuolar ATP synthase subunit C"/>
    <property type="match status" value="1"/>
</dbReference>
<protein>
    <recommendedName>
        <fullName evidence="7">V-type proton ATPase subunit C</fullName>
    </recommendedName>
</protein>
<keyword evidence="10" id="KW-1185">Reference proteome</keyword>
<dbReference type="PANTHER" id="PTHR10137:SF4">
    <property type="entry name" value="V-TYPE PROTON ATPASE SUBUNIT C 2"/>
    <property type="match status" value="1"/>
</dbReference>
<dbReference type="Bgee" id="ENSPANG00000031513">
    <property type="expression patterns" value="Expressed in pineal body and 14 other cell types or tissues"/>
</dbReference>
<dbReference type="InterPro" id="IPR036132">
    <property type="entry name" value="Vac_ATP_synth_c_sf"/>
</dbReference>
<reference evidence="9 10" key="1">
    <citation type="submission" date="2012-03" db="EMBL/GenBank/DDBJ databases">
        <title>Whole Genome Assembly of Papio anubis.</title>
        <authorList>
            <person name="Liu Y.L."/>
            <person name="Abraham K.A."/>
            <person name="Akbar H.A."/>
            <person name="Ali S.A."/>
            <person name="Anosike U.A."/>
            <person name="Aqrawi P.A."/>
            <person name="Arias F.A."/>
            <person name="Attaway T.A."/>
            <person name="Awwad R.A."/>
            <person name="Babu C.B."/>
            <person name="Bandaranaike D.B."/>
            <person name="Battles P.B."/>
            <person name="Bell A.B."/>
            <person name="Beltran B.B."/>
            <person name="Berhane-Mersha D.B."/>
            <person name="Bess C.B."/>
            <person name="Bickham C.B."/>
            <person name="Bolden T.B."/>
            <person name="Carter K.C."/>
            <person name="Chau D.C."/>
            <person name="Chavez A.C."/>
            <person name="Clerc-Blankenburg K.C."/>
            <person name="Coyle M.C."/>
            <person name="Dao M.D."/>
            <person name="Davila M.L.D."/>
            <person name="Davy-Carroll L.D."/>
            <person name="Denson S.D."/>
            <person name="Dinh H.D."/>
            <person name="Fernandez S.F."/>
            <person name="Fernando P.F."/>
            <person name="Forbes L.F."/>
            <person name="Francis C.F."/>
            <person name="Francisco L.F."/>
            <person name="Fu Q.F."/>
            <person name="Garcia-Iii R.G."/>
            <person name="Garrett T.G."/>
            <person name="Gross S.G."/>
            <person name="Gubbala S.G."/>
            <person name="Hirani K.H."/>
            <person name="Hogues M.H."/>
            <person name="Hollins B.H."/>
            <person name="Jackson L.J."/>
            <person name="Javaid M.J."/>
            <person name="Jhangiani S.J."/>
            <person name="Johnson A.J."/>
            <person name="Johnson B.J."/>
            <person name="Jones J.J."/>
            <person name="Joshi V.J."/>
            <person name="Kalu J.K."/>
            <person name="Khan N.K."/>
            <person name="Korchina V.K."/>
            <person name="Kovar C.K."/>
            <person name="Lago L.L."/>
            <person name="Lara F.L."/>
            <person name="Le T.-K.L."/>
            <person name="Lee S.L."/>
            <person name="Legall-Iii F.L."/>
            <person name="Lemon S.L."/>
            <person name="Liu J.L."/>
            <person name="Liu Y.-S.L."/>
            <person name="Liyanage D.L."/>
            <person name="Lopez J.L."/>
            <person name="Lorensuhewa L.L."/>
            <person name="Mata R.M."/>
            <person name="Mathew T.M."/>
            <person name="Mercado C.M."/>
            <person name="Mercado I.M."/>
            <person name="Morales K.M."/>
            <person name="Morgan M.M."/>
            <person name="Munidasa M.M."/>
            <person name="Ngo D.N."/>
            <person name="Nguyen L.N."/>
            <person name="Nguyen T.N."/>
            <person name="Nguyen N.N."/>
            <person name="Obregon M.O."/>
            <person name="Okwuonu G.O."/>
            <person name="Ongeri F.O."/>
            <person name="Onwere C.O."/>
            <person name="Osifeso I.O."/>
            <person name="Parra A.P."/>
            <person name="Patil S.P."/>
            <person name="Perez A.P."/>
            <person name="Perez Y.P."/>
            <person name="Pham C.P."/>
            <person name="Pu L.-L.P."/>
            <person name="Puazo M.P."/>
            <person name="Quiroz J.Q."/>
            <person name="Rouhana J.R."/>
            <person name="Ruiz M.R."/>
            <person name="Ruiz S.-J.R."/>
            <person name="Saada N.S."/>
            <person name="Santibanez J.S."/>
            <person name="Scheel M.S."/>
            <person name="Schneider B.S."/>
            <person name="Simmons D.S."/>
            <person name="Sisson I.S."/>
            <person name="Tang L.-Y.T."/>
            <person name="Thornton R.T."/>
            <person name="Tisius J.T."/>
            <person name="Toledanes G.T."/>
            <person name="Trejos Z.T."/>
            <person name="Usmani K.U."/>
            <person name="Varghese R.V."/>
            <person name="Vattathil S.V."/>
            <person name="Vee V.V."/>
            <person name="Walker D.W."/>
            <person name="Weissenberger G.W."/>
            <person name="White C.W."/>
            <person name="Williams A.W."/>
            <person name="Woodworth J.W."/>
            <person name="Wright R.W."/>
            <person name="Zhu Y.Z."/>
            <person name="Han Y.H."/>
            <person name="Newsham I.N."/>
            <person name="Nazareth L.N."/>
            <person name="Worley K.W."/>
            <person name="Muzny D.M."/>
            <person name="Rogers J.R."/>
            <person name="Gibbs R.G."/>
        </authorList>
    </citation>
    <scope>NUCLEOTIDE SEQUENCE [LARGE SCALE GENOMIC DNA]</scope>
</reference>
<evidence type="ECO:0000256" key="7">
    <source>
        <dbReference type="RuleBase" id="RU364010"/>
    </source>
</evidence>
<comment type="function">
    <text evidence="5 7">Subunit of the V1 complex of vacuolar(H+)-ATPase (V-ATPase), a multisubunit enzyme composed of a peripheral complex (V1) that hydrolyzes ATP and a membrane integral complex (V0) that translocates protons. V-ATPase is responsible for acidifying and maintaining the pH of intracellular compartments and in some cell types, is targeted to the plasma membrane, where it is responsible for acidifying the extracellular environment. Subunit C is necessary for the assembly of the catalytic sector of the enzyme and is likely to have a specific function in its catalytic activity.</text>
</comment>
<evidence type="ECO:0000256" key="8">
    <source>
        <dbReference type="SAM" id="MobiDB-lite"/>
    </source>
</evidence>
<keyword evidence="3 7" id="KW-0375">Hydrogen ion transport</keyword>
<dbReference type="Gene3D" id="1.20.1460.10">
    <property type="entry name" value="subunit c (vma5p) of the yeast v-atpase, domain 2"/>
    <property type="match status" value="1"/>
</dbReference>
<dbReference type="AlphaFoldDB" id="A0A2I3MUE0"/>
<evidence type="ECO:0000256" key="4">
    <source>
        <dbReference type="ARBA" id="ARBA00023065"/>
    </source>
</evidence>
<accession>A0A2I3MUE0</accession>
<keyword evidence="2 7" id="KW-0813">Transport</keyword>
<dbReference type="GeneTree" id="ENSGT00390000004263"/>
<dbReference type="FunFam" id="1.20.1460.10:FF:000004">
    <property type="entry name" value="V-type proton ATPase subunit C"/>
    <property type="match status" value="1"/>
</dbReference>
<comment type="subunit">
    <text evidence="7">V-ATPase is a heteromultimeric enzyme made up of two complexes: the ATP-hydrolytic V1 complex and the proton translocation V0 complex. The V1 complex consists of three catalytic AB heterodimers that form a heterohexamer, three peripheral stalks each consisting of EG heterodimers, one central rotor including subunits D and F, and the regulatory subunits C and H. The proton translocation complex V0 consists of the proton transport subunit a, a ring of proteolipid subunits c9c'', rotary subunit d, subunits e and f, and two accessory subunits.</text>
</comment>
<gene>
    <name evidence="9" type="primary">ATP6V1C2</name>
</gene>
<evidence type="ECO:0000256" key="2">
    <source>
        <dbReference type="ARBA" id="ARBA00022448"/>
    </source>
</evidence>
<dbReference type="GO" id="GO:0046961">
    <property type="term" value="F:proton-transporting ATPase activity, rotational mechanism"/>
    <property type="evidence" value="ECO:0007669"/>
    <property type="project" value="InterPro"/>
</dbReference>